<reference evidence="3 4" key="1">
    <citation type="journal article" date="2020" name="ISME J.">
        <title>Uncovering the hidden diversity of litter-decomposition mechanisms in mushroom-forming fungi.</title>
        <authorList>
            <person name="Floudas D."/>
            <person name="Bentzer J."/>
            <person name="Ahren D."/>
            <person name="Johansson T."/>
            <person name="Persson P."/>
            <person name="Tunlid A."/>
        </authorList>
    </citation>
    <scope>NUCLEOTIDE SEQUENCE [LARGE SCALE GENOMIC DNA]</scope>
    <source>
        <strain evidence="3 4">CBS 101986</strain>
    </source>
</reference>
<evidence type="ECO:0000259" key="2">
    <source>
        <dbReference type="Pfam" id="PF24883"/>
    </source>
</evidence>
<evidence type="ECO:0000256" key="1">
    <source>
        <dbReference type="ARBA" id="ARBA00022737"/>
    </source>
</evidence>
<evidence type="ECO:0000313" key="4">
    <source>
        <dbReference type="Proteomes" id="UP000567179"/>
    </source>
</evidence>
<sequence>MSVFPGATNTTINNANFNAVSTTVANIGAQNDIVALLHSYSATAGLLDAKERFDAPKCDEGTRTSMILGMKKFVQDGDATSSPALYWLHGPAGVGKSALAQSLSLELKGEGNHAASFFFSRTSAGRNNGDQLIMTLAYQLATNIPALRRFMSKAVKKNPAIFTASNAVQMQTLIIDPINKWQKKYHWSVWRLVHRIFNITEKPHPRLILVDGLDECNNPDIQRDLILCIALAVRQLAIPFRFVIASRPEAHILATFELDPAFQDLNGVKVTKQNLGDDEDADEQITAFLLKEFAEIRRVHPIRDFLPERWPRPDQIAQLVSKSSKGFIYPATVIRYIKMRNNRPDECLERILGLSAIPTFDKPYESLDFLYRHIFESVPEINKTSIHEIFHFLVLPSTWDGVTSASTIERHFGYKPGHVQHVLHDLLCLVALTPNGYIKVLHASLPDFLLDQSRSGLLCIDVGDAHATITASHLSNIVPSDNLLPRDKFVALLKHMMLAKSSKTLIHRRIFEMDLVSWYKRFCRRQLEAYDAHFSRSGSWSQHPDHQSESSYINLQSLSDMKLPAGVSGEGPGQLTSPSRTVAHTLAFMVAYLLVVVIKDDTPQYVSDQISGIKAHIIQICPFVSSVHAVHELIPPTVSLFLCSCSWQLPISIRSP</sequence>
<dbReference type="PANTHER" id="PTHR10039">
    <property type="entry name" value="AMELOGENIN"/>
    <property type="match status" value="1"/>
</dbReference>
<dbReference type="Gene3D" id="3.40.50.300">
    <property type="entry name" value="P-loop containing nucleotide triphosphate hydrolases"/>
    <property type="match status" value="1"/>
</dbReference>
<dbReference type="InterPro" id="IPR027417">
    <property type="entry name" value="P-loop_NTPase"/>
</dbReference>
<dbReference type="SUPFAM" id="SSF52540">
    <property type="entry name" value="P-loop containing nucleoside triphosphate hydrolases"/>
    <property type="match status" value="1"/>
</dbReference>
<name>A0A8H5ATN8_9AGAR</name>
<gene>
    <name evidence="3" type="ORF">D9619_007699</name>
</gene>
<proteinExistence type="predicted"/>
<evidence type="ECO:0000313" key="3">
    <source>
        <dbReference type="EMBL" id="KAF5310531.1"/>
    </source>
</evidence>
<dbReference type="InterPro" id="IPR056884">
    <property type="entry name" value="NPHP3-like_N"/>
</dbReference>
<accession>A0A8H5ATN8</accession>
<keyword evidence="4" id="KW-1185">Reference proteome</keyword>
<dbReference type="AlphaFoldDB" id="A0A8H5ATN8"/>
<dbReference type="OrthoDB" id="7464126at2759"/>
<dbReference type="Pfam" id="PF24883">
    <property type="entry name" value="NPHP3_N"/>
    <property type="match status" value="1"/>
</dbReference>
<dbReference type="EMBL" id="JAACJJ010000057">
    <property type="protein sequence ID" value="KAF5310531.1"/>
    <property type="molecule type" value="Genomic_DNA"/>
</dbReference>
<comment type="caution">
    <text evidence="3">The sequence shown here is derived from an EMBL/GenBank/DDBJ whole genome shotgun (WGS) entry which is preliminary data.</text>
</comment>
<feature type="domain" description="Nephrocystin 3-like N-terminal" evidence="2">
    <location>
        <begin position="68"/>
        <end position="247"/>
    </location>
</feature>
<organism evidence="3 4">
    <name type="scientific">Psilocybe cf. subviscida</name>
    <dbReference type="NCBI Taxonomy" id="2480587"/>
    <lineage>
        <taxon>Eukaryota</taxon>
        <taxon>Fungi</taxon>
        <taxon>Dikarya</taxon>
        <taxon>Basidiomycota</taxon>
        <taxon>Agaricomycotina</taxon>
        <taxon>Agaricomycetes</taxon>
        <taxon>Agaricomycetidae</taxon>
        <taxon>Agaricales</taxon>
        <taxon>Agaricineae</taxon>
        <taxon>Strophariaceae</taxon>
        <taxon>Psilocybe</taxon>
    </lineage>
</organism>
<keyword evidence="1" id="KW-0677">Repeat</keyword>
<dbReference type="Proteomes" id="UP000567179">
    <property type="component" value="Unassembled WGS sequence"/>
</dbReference>
<protein>
    <recommendedName>
        <fullName evidence="2">Nephrocystin 3-like N-terminal domain-containing protein</fullName>
    </recommendedName>
</protein>